<name>A0A5C6AT10_9BACT</name>
<accession>A0A5C6AT10</accession>
<organism evidence="1 2">
    <name type="scientific">Stieleria varia</name>
    <dbReference type="NCBI Taxonomy" id="2528005"/>
    <lineage>
        <taxon>Bacteria</taxon>
        <taxon>Pseudomonadati</taxon>
        <taxon>Planctomycetota</taxon>
        <taxon>Planctomycetia</taxon>
        <taxon>Pirellulales</taxon>
        <taxon>Pirellulaceae</taxon>
        <taxon>Stieleria</taxon>
    </lineage>
</organism>
<reference evidence="1 2" key="1">
    <citation type="submission" date="2019-02" db="EMBL/GenBank/DDBJ databases">
        <title>Deep-cultivation of Planctomycetes and their phenomic and genomic characterization uncovers novel biology.</title>
        <authorList>
            <person name="Wiegand S."/>
            <person name="Jogler M."/>
            <person name="Boedeker C."/>
            <person name="Pinto D."/>
            <person name="Vollmers J."/>
            <person name="Rivas-Marin E."/>
            <person name="Kohn T."/>
            <person name="Peeters S.H."/>
            <person name="Heuer A."/>
            <person name="Rast P."/>
            <person name="Oberbeckmann S."/>
            <person name="Bunk B."/>
            <person name="Jeske O."/>
            <person name="Meyerdierks A."/>
            <person name="Storesund J.E."/>
            <person name="Kallscheuer N."/>
            <person name="Luecker S."/>
            <person name="Lage O.M."/>
            <person name="Pohl T."/>
            <person name="Merkel B.J."/>
            <person name="Hornburger P."/>
            <person name="Mueller R.-W."/>
            <person name="Bruemmer F."/>
            <person name="Labrenz M."/>
            <person name="Spormann A.M."/>
            <person name="Op Den Camp H."/>
            <person name="Overmann J."/>
            <person name="Amann R."/>
            <person name="Jetten M.S.M."/>
            <person name="Mascher T."/>
            <person name="Medema M.H."/>
            <person name="Devos D.P."/>
            <person name="Kaster A.-K."/>
            <person name="Ovreas L."/>
            <person name="Rohde M."/>
            <person name="Galperin M.Y."/>
            <person name="Jogler C."/>
        </authorList>
    </citation>
    <scope>NUCLEOTIDE SEQUENCE [LARGE SCALE GENOMIC DNA]</scope>
    <source>
        <strain evidence="1 2">Pla52n</strain>
    </source>
</reference>
<dbReference type="Proteomes" id="UP000320176">
    <property type="component" value="Unassembled WGS sequence"/>
</dbReference>
<evidence type="ECO:0000313" key="2">
    <source>
        <dbReference type="Proteomes" id="UP000320176"/>
    </source>
</evidence>
<evidence type="ECO:0000313" key="1">
    <source>
        <dbReference type="EMBL" id="TWU02567.1"/>
    </source>
</evidence>
<keyword evidence="2" id="KW-1185">Reference proteome</keyword>
<comment type="caution">
    <text evidence="1">The sequence shown here is derived from an EMBL/GenBank/DDBJ whole genome shotgun (WGS) entry which is preliminary data.</text>
</comment>
<gene>
    <name evidence="1" type="ORF">Pla52n_36170</name>
</gene>
<proteinExistence type="predicted"/>
<sequence length="429" mass="44270">MLAGDVLATYAAGALTITGDGEGNGVELVPGDNPGEYRVIGTVVNGLPTIVNGDTFINDPVTSVTVDLATGSDTFVIRGADATNKLAVTGPVTITDPTGQNTFSLINTRVSGALSVIGGIDEDNLTIDASTIIGDTSFVGGEGNNTLMVVNNSILDGNLDVINGASADSVFVFAAEIDGDVTIDNGAGDDKVVFGMNTQPIIGGSIDISQGDGNDRVSLHETDVKETVTIDNGDGHNNVSIEMSDIGVSIAGTVLEITNGVGLDTLSITDSLITDDVIINNGTGTFGSDTSIVTGDIRGSLTLSSDEGVDNVNITDTSIINLVDFDLGDGESFVAFLRSDLGDDLEIDGGDHRDEVLFEETTVEDDVTINLLGGKDTLSVIAGSRLKGISTLAAGDHPDDTFIRELTPGLVDIAFMALETFEIDEFILN</sequence>
<dbReference type="EMBL" id="SJPN01000004">
    <property type="protein sequence ID" value="TWU02567.1"/>
    <property type="molecule type" value="Genomic_DNA"/>
</dbReference>
<dbReference type="AlphaFoldDB" id="A0A5C6AT10"/>
<protein>
    <submittedName>
        <fullName evidence="1">Uncharacterized protein</fullName>
    </submittedName>
</protein>